<proteinExistence type="predicted"/>
<dbReference type="EMBL" id="RZIJ01000018">
    <property type="protein sequence ID" value="RUQ67191.1"/>
    <property type="molecule type" value="Genomic_DNA"/>
</dbReference>
<keyword evidence="1" id="KW-0472">Membrane</keyword>
<accession>A0A433J4Q7</accession>
<dbReference type="Proteomes" id="UP000280346">
    <property type="component" value="Unassembled WGS sequence"/>
</dbReference>
<evidence type="ECO:0008006" key="4">
    <source>
        <dbReference type="Google" id="ProtNLM"/>
    </source>
</evidence>
<keyword evidence="1" id="KW-0812">Transmembrane</keyword>
<keyword evidence="3" id="KW-1185">Reference proteome</keyword>
<keyword evidence="1" id="KW-1133">Transmembrane helix</keyword>
<reference evidence="2 3" key="1">
    <citation type="submission" date="2018-12" db="EMBL/GenBank/DDBJ databases">
        <authorList>
            <person name="Yang Y."/>
        </authorList>
    </citation>
    <scope>NUCLEOTIDE SEQUENCE [LARGE SCALE GENOMIC DNA]</scope>
    <source>
        <strain evidence="2 3">GSF71</strain>
    </source>
</reference>
<protein>
    <recommendedName>
        <fullName evidence="4">Polysaccharide chain length determinant N-terminal domain-containing protein</fullName>
    </recommendedName>
</protein>
<dbReference type="RefSeq" id="WP_127001587.1">
    <property type="nucleotide sequence ID" value="NZ_JAKOAR010000009.1"/>
</dbReference>
<organism evidence="2 3">
    <name type="scientific">Azospirillum doebereinerae</name>
    <dbReference type="NCBI Taxonomy" id="92933"/>
    <lineage>
        <taxon>Bacteria</taxon>
        <taxon>Pseudomonadati</taxon>
        <taxon>Pseudomonadota</taxon>
        <taxon>Alphaproteobacteria</taxon>
        <taxon>Rhodospirillales</taxon>
        <taxon>Azospirillaceae</taxon>
        <taxon>Azospirillum</taxon>
    </lineage>
</organism>
<dbReference type="OrthoDB" id="7350781at2"/>
<feature type="transmembrane region" description="Helical" evidence="1">
    <location>
        <begin position="29"/>
        <end position="50"/>
    </location>
</feature>
<gene>
    <name evidence="2" type="ORF">EJ913_21185</name>
</gene>
<comment type="caution">
    <text evidence="2">The sequence shown here is derived from an EMBL/GenBank/DDBJ whole genome shotgun (WGS) entry which is preliminary data.</text>
</comment>
<dbReference type="AlphaFoldDB" id="A0A433J4Q7"/>
<evidence type="ECO:0000256" key="1">
    <source>
        <dbReference type="SAM" id="Phobius"/>
    </source>
</evidence>
<sequence length="315" mass="33540">MPDGSLTLRTPDTAGVDFRALVLTALSGWRVLAVFALAGVTLALGALWVVPPEHTVVMIVGPTARVGSAAMGARIPVMAGRESALGAAEPGPGDEALSDYARYLELFGSGPVAERLAGDPAFLRSLFPERWSAEEGEWRPPPGLLPMVKRLLLALVGRRDWVEPDAERVARALRDRLVIDMVRSGPMRRIALRHRDRGAGLEMLGRIAAATDAHLRAEAARRSAAQIAHVKARLAGVTVTEHRRALNDLLSDQERVAMMIEVDLPFAADPIQAPTASALPDWPNPVAVVPLSGLVGLLAGAFVLSVRAAWRGSAA</sequence>
<evidence type="ECO:0000313" key="3">
    <source>
        <dbReference type="Proteomes" id="UP000280346"/>
    </source>
</evidence>
<evidence type="ECO:0000313" key="2">
    <source>
        <dbReference type="EMBL" id="RUQ67191.1"/>
    </source>
</evidence>
<name>A0A433J4Q7_9PROT</name>